<evidence type="ECO:0000313" key="3">
    <source>
        <dbReference type="Proteomes" id="UP000316726"/>
    </source>
</evidence>
<dbReference type="AlphaFoldDB" id="A0A5B8MS46"/>
<feature type="compositionally biased region" description="Low complexity" evidence="1">
    <location>
        <begin position="1"/>
        <end position="32"/>
    </location>
</feature>
<proteinExistence type="predicted"/>
<reference evidence="2 3" key="1">
    <citation type="submission" date="2018-07" db="EMBL/GenBank/DDBJ databases">
        <title>The complete nuclear genome of the prasinophyte Chloropicon primus (CCMP1205).</title>
        <authorList>
            <person name="Pombert J.-F."/>
            <person name="Otis C."/>
            <person name="Turmel M."/>
            <person name="Lemieux C."/>
        </authorList>
    </citation>
    <scope>NUCLEOTIDE SEQUENCE [LARGE SCALE GENOMIC DNA]</scope>
    <source>
        <strain evidence="2 3">CCMP1205</strain>
    </source>
</reference>
<gene>
    <name evidence="2" type="ORF">A3770_10p59370</name>
</gene>
<dbReference type="InterPro" id="IPR023198">
    <property type="entry name" value="PGP-like_dom2"/>
</dbReference>
<dbReference type="GO" id="GO:0016787">
    <property type="term" value="F:hydrolase activity"/>
    <property type="evidence" value="ECO:0007669"/>
    <property type="project" value="UniProtKB-KW"/>
</dbReference>
<dbReference type="Gene3D" id="3.40.50.1000">
    <property type="entry name" value="HAD superfamily/HAD-like"/>
    <property type="match status" value="1"/>
</dbReference>
<evidence type="ECO:0000256" key="1">
    <source>
        <dbReference type="SAM" id="MobiDB-lite"/>
    </source>
</evidence>
<protein>
    <submittedName>
        <fullName evidence="2">Haloacid dehalogenase-like hydrolase</fullName>
    </submittedName>
</protein>
<dbReference type="Gene3D" id="1.10.150.240">
    <property type="entry name" value="Putative phosphatase, domain 2"/>
    <property type="match status" value="1"/>
</dbReference>
<dbReference type="Pfam" id="PF13419">
    <property type="entry name" value="HAD_2"/>
    <property type="match status" value="1"/>
</dbReference>
<dbReference type="InterPro" id="IPR023214">
    <property type="entry name" value="HAD_sf"/>
</dbReference>
<dbReference type="STRING" id="1764295.A0A5B8MS46"/>
<dbReference type="InterPro" id="IPR041492">
    <property type="entry name" value="HAD_2"/>
</dbReference>
<dbReference type="InterPro" id="IPR036412">
    <property type="entry name" value="HAD-like_sf"/>
</dbReference>
<sequence>MNRGSVLTASSSSSRSGGAVSASTSRRASSGRWLTCGGSVRREDRGGTRRYLSCSFSPRVAVGAMGVDEFSRSSFDGEGWSEDEDPRDQVGAEYGDTGFVDFRFSGDVRLDVDKLNERLEVKGATRIRHSGIAPDEAHGLIFTWDGVITDTKDLLREAWKQLAEEEDFKWPEIERPFIYESVPERAITEMLCWTRDFAYARRLGYRLNEIYFEKFEESSQALPGVEEWLQKVDEFNIPKAVVSTMSRDAVTNALDRLSLGQVFDALVTAEDDMDTHASQLLSASIKIARPPKKCVTFTGSPAFITASHNCTMKAVGMVGTYRHYDLAHADLTISKMDELSLINVRRLFARDGENFMDLKTQAQDGGGGYNPTRIGTTFGP</sequence>
<name>A0A5B8MS46_9CHLO</name>
<accession>A0A5B8MS46</accession>
<keyword evidence="2" id="KW-0378">Hydrolase</keyword>
<organism evidence="2 3">
    <name type="scientific">Chloropicon primus</name>
    <dbReference type="NCBI Taxonomy" id="1764295"/>
    <lineage>
        <taxon>Eukaryota</taxon>
        <taxon>Viridiplantae</taxon>
        <taxon>Chlorophyta</taxon>
        <taxon>Chloropicophyceae</taxon>
        <taxon>Chloropicales</taxon>
        <taxon>Chloropicaceae</taxon>
        <taxon>Chloropicon</taxon>
    </lineage>
</organism>
<evidence type="ECO:0000313" key="2">
    <source>
        <dbReference type="EMBL" id="QDZ23419.1"/>
    </source>
</evidence>
<dbReference type="OrthoDB" id="40579at2759"/>
<feature type="region of interest" description="Disordered" evidence="1">
    <location>
        <begin position="1"/>
        <end position="44"/>
    </location>
</feature>
<dbReference type="SUPFAM" id="SSF56784">
    <property type="entry name" value="HAD-like"/>
    <property type="match status" value="1"/>
</dbReference>
<dbReference type="PANTHER" id="PTHR47858:SF2">
    <property type="entry name" value="HALOACID DEHALOGENASE-LIKE HYDROLASE (HAD) SUPERFAMILY PROTEIN"/>
    <property type="match status" value="1"/>
</dbReference>
<keyword evidence="3" id="KW-1185">Reference proteome</keyword>
<dbReference type="PANTHER" id="PTHR47858">
    <property type="entry name" value="HALOACID DEHALOGENASE-LIKE HYDROLASE (HAD) SUPERFAMILY PROTEIN"/>
    <property type="match status" value="1"/>
</dbReference>
<dbReference type="EMBL" id="CP031043">
    <property type="protein sequence ID" value="QDZ23419.1"/>
    <property type="molecule type" value="Genomic_DNA"/>
</dbReference>
<dbReference type="Proteomes" id="UP000316726">
    <property type="component" value="Chromosome 10"/>
</dbReference>